<evidence type="ECO:0000313" key="2">
    <source>
        <dbReference type="Proteomes" id="UP000288216"/>
    </source>
</evidence>
<protein>
    <submittedName>
        <fullName evidence="1">Uncharacterized protein</fullName>
    </submittedName>
</protein>
<dbReference type="EMBL" id="BFAA01000795">
    <property type="protein sequence ID" value="GCB73953.1"/>
    <property type="molecule type" value="Genomic_DNA"/>
</dbReference>
<accession>A0A401PLH1</accession>
<dbReference type="AlphaFoldDB" id="A0A401PLH1"/>
<sequence>MQLIILNPSLLSSENMRMNTEEIAKQQPETKAYFSTSKLVYGNRDLKLEIGFASKSQVATTNPTPITWLLGTNTYLLDENTKWNGRRLIVSKPGSFEESD</sequence>
<comment type="caution">
    <text evidence="1">The sequence shown here is derived from an EMBL/GenBank/DDBJ whole genome shotgun (WGS) entry which is preliminary data.</text>
</comment>
<proteinExistence type="predicted"/>
<reference evidence="1 2" key="1">
    <citation type="journal article" date="2018" name="Nat. Ecol. Evol.">
        <title>Shark genomes provide insights into elasmobranch evolution and the origin of vertebrates.</title>
        <authorList>
            <person name="Hara Y"/>
            <person name="Yamaguchi K"/>
            <person name="Onimaru K"/>
            <person name="Kadota M"/>
            <person name="Koyanagi M"/>
            <person name="Keeley SD"/>
            <person name="Tatsumi K"/>
            <person name="Tanaka K"/>
            <person name="Motone F"/>
            <person name="Kageyama Y"/>
            <person name="Nozu R"/>
            <person name="Adachi N"/>
            <person name="Nishimura O"/>
            <person name="Nakagawa R"/>
            <person name="Tanegashima C"/>
            <person name="Kiyatake I"/>
            <person name="Matsumoto R"/>
            <person name="Murakumo K"/>
            <person name="Nishida K"/>
            <person name="Terakita A"/>
            <person name="Kuratani S"/>
            <person name="Sato K"/>
            <person name="Hyodo S Kuraku.S."/>
        </authorList>
    </citation>
    <scope>NUCLEOTIDE SEQUENCE [LARGE SCALE GENOMIC DNA]</scope>
</reference>
<organism evidence="1 2">
    <name type="scientific">Scyliorhinus torazame</name>
    <name type="common">Cloudy catshark</name>
    <name type="synonym">Catulus torazame</name>
    <dbReference type="NCBI Taxonomy" id="75743"/>
    <lineage>
        <taxon>Eukaryota</taxon>
        <taxon>Metazoa</taxon>
        <taxon>Chordata</taxon>
        <taxon>Craniata</taxon>
        <taxon>Vertebrata</taxon>
        <taxon>Chondrichthyes</taxon>
        <taxon>Elasmobranchii</taxon>
        <taxon>Galeomorphii</taxon>
        <taxon>Galeoidea</taxon>
        <taxon>Carcharhiniformes</taxon>
        <taxon>Scyliorhinidae</taxon>
        <taxon>Scyliorhinus</taxon>
    </lineage>
</organism>
<dbReference type="Proteomes" id="UP000288216">
    <property type="component" value="Unassembled WGS sequence"/>
</dbReference>
<gene>
    <name evidence="1" type="ORF">scyTo_0003036</name>
</gene>
<name>A0A401PLH1_SCYTO</name>
<evidence type="ECO:0000313" key="1">
    <source>
        <dbReference type="EMBL" id="GCB73953.1"/>
    </source>
</evidence>
<keyword evidence="2" id="KW-1185">Reference proteome</keyword>